<dbReference type="EMBL" id="JANXLI010000002">
    <property type="protein sequence ID" value="MCZ2491277.1"/>
    <property type="molecule type" value="Genomic_DNA"/>
</dbReference>
<gene>
    <name evidence="3" type="ORF">N0K80_03810</name>
</gene>
<dbReference type="Gene3D" id="3.20.20.190">
    <property type="entry name" value="Phosphatidylinositol (PI) phosphodiesterase"/>
    <property type="match status" value="1"/>
</dbReference>
<comment type="caution">
    <text evidence="3">The sequence shown here is derived from an EMBL/GenBank/DDBJ whole genome shotgun (WGS) entry which is preliminary data.</text>
</comment>
<dbReference type="Pfam" id="PF10110">
    <property type="entry name" value="GPDPase_memb"/>
    <property type="match status" value="1"/>
</dbReference>
<dbReference type="InterPro" id="IPR017946">
    <property type="entry name" value="PLC-like_Pdiesterase_TIM-brl"/>
</dbReference>
<feature type="transmembrane region" description="Helical" evidence="1">
    <location>
        <begin position="21"/>
        <end position="51"/>
    </location>
</feature>
<keyword evidence="1" id="KW-0472">Membrane</keyword>
<dbReference type="SUPFAM" id="SSF51695">
    <property type="entry name" value="PLC-like phosphodiesterases"/>
    <property type="match status" value="1"/>
</dbReference>
<dbReference type="CDD" id="cd08579">
    <property type="entry name" value="GDPD_memb_like"/>
    <property type="match status" value="1"/>
</dbReference>
<dbReference type="PANTHER" id="PTHR46211">
    <property type="entry name" value="GLYCEROPHOSPHORYL DIESTER PHOSPHODIESTERASE"/>
    <property type="match status" value="1"/>
</dbReference>
<name>A0ABT4JLM4_9LACO</name>
<dbReference type="Proteomes" id="UP001081467">
    <property type="component" value="Unassembled WGS sequence"/>
</dbReference>
<feature type="transmembrane region" description="Helical" evidence="1">
    <location>
        <begin position="258"/>
        <end position="289"/>
    </location>
</feature>
<dbReference type="InterPro" id="IPR030395">
    <property type="entry name" value="GP_PDE_dom"/>
</dbReference>
<dbReference type="Pfam" id="PF03009">
    <property type="entry name" value="GDPD"/>
    <property type="match status" value="1"/>
</dbReference>
<feature type="transmembrane region" description="Helical" evidence="1">
    <location>
        <begin position="116"/>
        <end position="141"/>
    </location>
</feature>
<evidence type="ECO:0000259" key="2">
    <source>
        <dbReference type="PROSITE" id="PS51704"/>
    </source>
</evidence>
<feature type="transmembrane region" description="Helical" evidence="1">
    <location>
        <begin position="174"/>
        <end position="197"/>
    </location>
</feature>
<sequence length="604" mass="68510">MRRTLHFLNKSYRMFFRHWRLYLLLVIGTNFILSQIIQPILTMIMGSILNGNDVDYLTYTNVVSVLIDKPILLIELILVILVILGIVYVQMAFMIRSIRSIRYDLKIGYKVLLKQSINDVLALRPLTALLVTWYFVLILPFGEVLFKSSLLSKVTIPDFIIQDMWTSPKIWGPILTIYGLAFFFSIRLISFLPTLLFSSEKRTGQLIRLSWDSARGRFWTTLIKGLAITISLAVLAIISQVGLYAIQSYADTHFQGQALVIAMINLLLLEFFSQIILALSVILLLGIALDIFEQHQPQLQPVQEVANRSKRLTILRRVGVFFVILLIAGTASVYNYGYLKGMLGDYPVLISHRGVDDGNGVQNTIPALEKTSAEKPDYIEMDIQETKDHQFVVMHDPNLEALAGVNRTVHDLTLSELTALTVSENGYSAKIPSFDQYLDAAEKHHQKLLVEIKVSPQDSSNMTKNFVKKYQKRMLADKNRIHSLSYDVVSKVKKQAPKLYISFIMPYNISFPNTSADAYTMEATTLNDSFVSQAHSENQDVYAWTVNDDSVMQNMMFMNVDGIITDDLSTLKDVVKANNDHPSYANRLSLFSNQLTGFNVTVEN</sequence>
<dbReference type="PANTHER" id="PTHR46211:SF8">
    <property type="entry name" value="PHOSPHODIESTERASE"/>
    <property type="match status" value="1"/>
</dbReference>
<evidence type="ECO:0000313" key="3">
    <source>
        <dbReference type="EMBL" id="MCZ2491277.1"/>
    </source>
</evidence>
<protein>
    <submittedName>
        <fullName evidence="3">Glycerophosphodiester phosphodiesterase</fullName>
    </submittedName>
</protein>
<proteinExistence type="predicted"/>
<evidence type="ECO:0000256" key="1">
    <source>
        <dbReference type="SAM" id="Phobius"/>
    </source>
</evidence>
<reference evidence="3" key="1">
    <citation type="submission" date="2022-09" db="EMBL/GenBank/DDBJ databases">
        <title>Diversity of Dellaglioa algida.</title>
        <authorList>
            <person name="Matthias E."/>
            <person name="Werum V."/>
        </authorList>
    </citation>
    <scope>NUCLEOTIDE SEQUENCE</scope>
    <source>
        <strain evidence="3">TMW 2.2523</strain>
    </source>
</reference>
<organism evidence="3 4">
    <name type="scientific">Dellaglioa carnosa</name>
    <dbReference type="NCBI Taxonomy" id="2995136"/>
    <lineage>
        <taxon>Bacteria</taxon>
        <taxon>Bacillati</taxon>
        <taxon>Bacillota</taxon>
        <taxon>Bacilli</taxon>
        <taxon>Lactobacillales</taxon>
        <taxon>Lactobacillaceae</taxon>
        <taxon>Dellaglioa</taxon>
    </lineage>
</organism>
<dbReference type="PROSITE" id="PS51704">
    <property type="entry name" value="GP_PDE"/>
    <property type="match status" value="1"/>
</dbReference>
<feature type="transmembrane region" description="Helical" evidence="1">
    <location>
        <begin position="318"/>
        <end position="339"/>
    </location>
</feature>
<dbReference type="InterPro" id="IPR018476">
    <property type="entry name" value="GlyceroP-diester-Pdiesterase_M"/>
</dbReference>
<keyword evidence="1" id="KW-1133">Transmembrane helix</keyword>
<keyword evidence="1" id="KW-0812">Transmembrane</keyword>
<accession>A0ABT4JLM4</accession>
<feature type="domain" description="GP-PDE" evidence="2">
    <location>
        <begin position="347"/>
        <end position="575"/>
    </location>
</feature>
<dbReference type="RefSeq" id="WP_269023814.1">
    <property type="nucleotide sequence ID" value="NZ_JANXKW010000002.1"/>
</dbReference>
<feature type="transmembrane region" description="Helical" evidence="1">
    <location>
        <begin position="71"/>
        <end position="95"/>
    </location>
</feature>
<evidence type="ECO:0000313" key="4">
    <source>
        <dbReference type="Proteomes" id="UP001081467"/>
    </source>
</evidence>
<feature type="transmembrane region" description="Helical" evidence="1">
    <location>
        <begin position="218"/>
        <end position="246"/>
    </location>
</feature>
<keyword evidence="4" id="KW-1185">Reference proteome</keyword>